<evidence type="ECO:0000256" key="8">
    <source>
        <dbReference type="SAM" id="MobiDB-lite"/>
    </source>
</evidence>
<keyword evidence="4" id="KW-0808">Transferase</keyword>
<dbReference type="Gene3D" id="3.10.330.20">
    <property type="match status" value="1"/>
</dbReference>
<dbReference type="Gene3D" id="3.40.50.150">
    <property type="entry name" value="Vaccinia Virus protein VP39"/>
    <property type="match status" value="1"/>
</dbReference>
<evidence type="ECO:0000256" key="6">
    <source>
        <dbReference type="ARBA" id="ARBA00022694"/>
    </source>
</evidence>
<evidence type="ECO:0000256" key="5">
    <source>
        <dbReference type="ARBA" id="ARBA00022691"/>
    </source>
</evidence>
<dbReference type="GO" id="GO:0160107">
    <property type="term" value="F:tRNA (adenine(58)-N1)-methyltransferase activity"/>
    <property type="evidence" value="ECO:0007669"/>
    <property type="project" value="UniProtKB-EC"/>
</dbReference>
<dbReference type="InterPro" id="IPR049470">
    <property type="entry name" value="TRM61_C"/>
</dbReference>
<evidence type="ECO:0000256" key="3">
    <source>
        <dbReference type="ARBA" id="ARBA00022603"/>
    </source>
</evidence>
<evidence type="ECO:0000313" key="10">
    <source>
        <dbReference type="EMBL" id="CAD8319259.1"/>
    </source>
</evidence>
<evidence type="ECO:0000256" key="7">
    <source>
        <dbReference type="ARBA" id="ARBA00023242"/>
    </source>
</evidence>
<evidence type="ECO:0000256" key="2">
    <source>
        <dbReference type="ARBA" id="ARBA00012796"/>
    </source>
</evidence>
<keyword evidence="6" id="KW-0819">tRNA processing</keyword>
<gene>
    <name evidence="10" type="ORF">OMED0937_LOCUS291</name>
</gene>
<evidence type="ECO:0000256" key="1">
    <source>
        <dbReference type="ARBA" id="ARBA00004123"/>
    </source>
</evidence>
<dbReference type="EMBL" id="HBEE01000356">
    <property type="protein sequence ID" value="CAD8319259.1"/>
    <property type="molecule type" value="Transcribed_RNA"/>
</dbReference>
<proteinExistence type="predicted"/>
<feature type="region of interest" description="Disordered" evidence="8">
    <location>
        <begin position="370"/>
        <end position="398"/>
    </location>
</feature>
<dbReference type="InterPro" id="IPR014816">
    <property type="entry name" value="tRNA_MeTrfase_Gcd14"/>
</dbReference>
<dbReference type="AlphaFoldDB" id="A0A7R9WAU7"/>
<comment type="subcellular location">
    <subcellularLocation>
        <location evidence="1">Nucleus</location>
    </subcellularLocation>
</comment>
<dbReference type="InterPro" id="IPR029063">
    <property type="entry name" value="SAM-dependent_MTases_sf"/>
</dbReference>
<keyword evidence="3" id="KW-0489">Methyltransferase</keyword>
<keyword evidence="7" id="KW-0539">Nucleus</keyword>
<dbReference type="GO" id="GO:0005634">
    <property type="term" value="C:nucleus"/>
    <property type="evidence" value="ECO:0007669"/>
    <property type="project" value="UniProtKB-SubCell"/>
</dbReference>
<dbReference type="GO" id="GO:0030488">
    <property type="term" value="P:tRNA methylation"/>
    <property type="evidence" value="ECO:0007669"/>
    <property type="project" value="InterPro"/>
</dbReference>
<dbReference type="PANTHER" id="PTHR12133:SF2">
    <property type="entry name" value="TRNA (ADENINE(58)-N(1))-METHYLTRANSFERASE CATALYTIC SUBUNIT TRMT61A"/>
    <property type="match status" value="1"/>
</dbReference>
<dbReference type="PROSITE" id="PS51620">
    <property type="entry name" value="SAM_TRM61"/>
    <property type="match status" value="1"/>
</dbReference>
<accession>A0A7R9WAU7</accession>
<feature type="domain" description="tRNA (adenine(58)-N(1))-methyltransferase catalytic subunit TRM61 C-terminal" evidence="9">
    <location>
        <begin position="87"/>
        <end position="334"/>
    </location>
</feature>
<dbReference type="Pfam" id="PF08704">
    <property type="entry name" value="GCD14"/>
    <property type="match status" value="1"/>
</dbReference>
<dbReference type="SUPFAM" id="SSF53335">
    <property type="entry name" value="S-adenosyl-L-methionine-dependent methyltransferases"/>
    <property type="match status" value="1"/>
</dbReference>
<feature type="region of interest" description="Disordered" evidence="8">
    <location>
        <begin position="288"/>
        <end position="310"/>
    </location>
</feature>
<organism evidence="10">
    <name type="scientific">Ostreococcus mediterraneus</name>
    <dbReference type="NCBI Taxonomy" id="1486918"/>
    <lineage>
        <taxon>Eukaryota</taxon>
        <taxon>Viridiplantae</taxon>
        <taxon>Chlorophyta</taxon>
        <taxon>Mamiellophyceae</taxon>
        <taxon>Mamiellales</taxon>
        <taxon>Bathycoccaceae</taxon>
        <taxon>Ostreococcus</taxon>
    </lineage>
</organism>
<dbReference type="GO" id="GO:0031515">
    <property type="term" value="C:tRNA (m1A) methyltransferase complex"/>
    <property type="evidence" value="ECO:0007669"/>
    <property type="project" value="InterPro"/>
</dbReference>
<sequence length="398" mass="44260">MSNRLGAMLHVDSHAPTTTTDDAPSVAAPARVIQQGDLVVVVEGFNAATSVRIRAQGTYKSRFGTFHHDDWVGEAFGHRSRARDGRGFVWLLAPTPELWTKVLEHRTQILYAPDIALVCAEMELKPGSVVCESGTGSGSLTHALARCVAPTGSVWTYEFNETRVNAAKEEFEANGLGKYVTVTHRDIERDGFPEEMTGRADAVFLDLPGPYKCVPSVARTLRPDGVLCSFSPCIEQVHKTIIEMEKNGFSDIKTVELLGREYDVEGRNLQTDLTTPLTKNTKYGWRKDFKRPRDGTNAASETHEERATGASTETIVTFPRQRLQSHTAYLTFARLTPVPDGWEELAAKRNKTVISDDLLERAQDFLTKRKMYADRPPREAVEAKPSTNMIENPGDYSE</sequence>
<evidence type="ECO:0000259" key="9">
    <source>
        <dbReference type="Pfam" id="PF08704"/>
    </source>
</evidence>
<dbReference type="EC" id="2.1.1.220" evidence="2"/>
<feature type="compositionally biased region" description="Basic and acidic residues" evidence="8">
    <location>
        <begin position="370"/>
        <end position="382"/>
    </location>
</feature>
<keyword evidence="5" id="KW-0949">S-adenosyl-L-methionine</keyword>
<evidence type="ECO:0000256" key="4">
    <source>
        <dbReference type="ARBA" id="ARBA00022679"/>
    </source>
</evidence>
<protein>
    <recommendedName>
        <fullName evidence="2">tRNA (adenine(58)-N(1))-methyltransferase</fullName>
        <ecNumber evidence="2">2.1.1.220</ecNumber>
    </recommendedName>
</protein>
<name>A0A7R9WAU7_9CHLO</name>
<reference evidence="10" key="1">
    <citation type="submission" date="2021-01" db="EMBL/GenBank/DDBJ databases">
        <authorList>
            <person name="Corre E."/>
            <person name="Pelletier E."/>
            <person name="Niang G."/>
            <person name="Scheremetjew M."/>
            <person name="Finn R."/>
            <person name="Kale V."/>
            <person name="Holt S."/>
            <person name="Cochrane G."/>
            <person name="Meng A."/>
            <person name="Brown T."/>
            <person name="Cohen L."/>
        </authorList>
    </citation>
    <scope>NUCLEOTIDE SEQUENCE</scope>
    <source>
        <strain evidence="10">Clade-D-RCC2593</strain>
    </source>
</reference>
<dbReference type="PANTHER" id="PTHR12133">
    <property type="entry name" value="TRNA (ADENINE(58)-N(1))-METHYLTRANSFERASE"/>
    <property type="match status" value="1"/>
</dbReference>